<evidence type="ECO:0000313" key="10">
    <source>
        <dbReference type="Proteomes" id="UP000807716"/>
    </source>
</evidence>
<dbReference type="OrthoDB" id="47732at2759"/>
<accession>A0A9P6PRK2</accession>
<name>A0A9P6PRK2_9FUNG</name>
<evidence type="ECO:0000256" key="4">
    <source>
        <dbReference type="ARBA" id="ARBA00019827"/>
    </source>
</evidence>
<evidence type="ECO:0000256" key="5">
    <source>
        <dbReference type="ARBA" id="ARBA00022552"/>
    </source>
</evidence>
<feature type="compositionally biased region" description="Acidic residues" evidence="8">
    <location>
        <begin position="254"/>
        <end position="268"/>
    </location>
</feature>
<evidence type="ECO:0000313" key="9">
    <source>
        <dbReference type="EMBL" id="KAG0252545.1"/>
    </source>
</evidence>
<dbReference type="GO" id="GO:0000462">
    <property type="term" value="P:maturation of SSU-rRNA from tricistronic rRNA transcript (SSU-rRNA, 5.8S rRNA, LSU-rRNA)"/>
    <property type="evidence" value="ECO:0007669"/>
    <property type="project" value="TreeGrafter"/>
</dbReference>
<evidence type="ECO:0000256" key="2">
    <source>
        <dbReference type="ARBA" id="ARBA00006916"/>
    </source>
</evidence>
<proteinExistence type="inferred from homology"/>
<dbReference type="PANTHER" id="PTHR33911:SF1">
    <property type="entry name" value="RRNA-PROCESSING PROTEIN EFG1"/>
    <property type="match status" value="1"/>
</dbReference>
<dbReference type="GO" id="GO:0030688">
    <property type="term" value="C:preribosome, small subunit precursor"/>
    <property type="evidence" value="ECO:0007669"/>
    <property type="project" value="TreeGrafter"/>
</dbReference>
<keyword evidence="7" id="KW-0539">Nucleus</keyword>
<keyword evidence="10" id="KW-1185">Reference proteome</keyword>
<evidence type="ECO:0000256" key="3">
    <source>
        <dbReference type="ARBA" id="ARBA00018689"/>
    </source>
</evidence>
<comment type="caution">
    <text evidence="9">The sequence shown here is derived from an EMBL/GenBank/DDBJ whole genome shotgun (WGS) entry which is preliminary data.</text>
</comment>
<dbReference type="PANTHER" id="PTHR33911">
    <property type="entry name" value="RRNA-PROCESSING PROTEIN EFG1"/>
    <property type="match status" value="1"/>
</dbReference>
<dbReference type="AlphaFoldDB" id="A0A9P6PRK2"/>
<evidence type="ECO:0000256" key="6">
    <source>
        <dbReference type="ARBA" id="ARBA00023054"/>
    </source>
</evidence>
<feature type="compositionally biased region" description="Basic and acidic residues" evidence="8">
    <location>
        <begin position="94"/>
        <end position="103"/>
    </location>
</feature>
<sequence length="282" mass="31737">MEASTTIPPQSTGDSSANKKSKIIHRRVAPSKAPARILKKQIRSLERLLANTSTDASRTLPEEKVAETKAKILALQKQLQAVPPSGSNTGPSSKKGDNKENNNKKKRKADGEGDDNEDGPSVRGTKGLKARELRRAGRKIVAFKKQHPNYEDNEDDVKTMADLELDLLYIKHFPRNEPYISIYPDEPHEDNAQITQAEIRQKIADAIEKGEIRHGKKPLSEQQGQQEDEDEDEDDDGDEEEEEHDPENPISNWSDDEDVDEEEDNEEDTVTKQPPSKKTRTK</sequence>
<feature type="compositionally biased region" description="Polar residues" evidence="8">
    <location>
        <begin position="1"/>
        <end position="18"/>
    </location>
</feature>
<dbReference type="InterPro" id="IPR050786">
    <property type="entry name" value="EFG1_rRNA-proc"/>
</dbReference>
<gene>
    <name evidence="9" type="ORF">DFQ27_008009</name>
</gene>
<feature type="compositionally biased region" description="Basic and acidic residues" evidence="8">
    <location>
        <begin position="202"/>
        <end position="213"/>
    </location>
</feature>
<evidence type="ECO:0000256" key="1">
    <source>
        <dbReference type="ARBA" id="ARBA00004604"/>
    </source>
</evidence>
<comment type="subcellular location">
    <subcellularLocation>
        <location evidence="1">Nucleus</location>
        <location evidence="1">Nucleolus</location>
    </subcellularLocation>
</comment>
<keyword evidence="5" id="KW-0698">rRNA processing</keyword>
<keyword evidence="6" id="KW-0175">Coiled coil</keyword>
<dbReference type="EMBL" id="JAAAJB010000653">
    <property type="protein sequence ID" value="KAG0252545.1"/>
    <property type="molecule type" value="Genomic_DNA"/>
</dbReference>
<comment type="similarity">
    <text evidence="2">Belongs to the EFG1 family.</text>
</comment>
<feature type="region of interest" description="Disordered" evidence="8">
    <location>
        <begin position="76"/>
        <end position="133"/>
    </location>
</feature>
<evidence type="ECO:0000256" key="7">
    <source>
        <dbReference type="ARBA" id="ARBA00023242"/>
    </source>
</evidence>
<feature type="region of interest" description="Disordered" evidence="8">
    <location>
        <begin position="1"/>
        <end position="35"/>
    </location>
</feature>
<dbReference type="Pfam" id="PF10153">
    <property type="entry name" value="Efg1"/>
    <property type="match status" value="1"/>
</dbReference>
<feature type="compositionally biased region" description="Basic residues" evidence="8">
    <location>
        <begin position="19"/>
        <end position="29"/>
    </location>
</feature>
<evidence type="ECO:0000256" key="8">
    <source>
        <dbReference type="SAM" id="MobiDB-lite"/>
    </source>
</evidence>
<dbReference type="InterPro" id="IPR019310">
    <property type="entry name" value="Efg1"/>
</dbReference>
<organism evidence="9 10">
    <name type="scientific">Actinomortierella ambigua</name>
    <dbReference type="NCBI Taxonomy" id="1343610"/>
    <lineage>
        <taxon>Eukaryota</taxon>
        <taxon>Fungi</taxon>
        <taxon>Fungi incertae sedis</taxon>
        <taxon>Mucoromycota</taxon>
        <taxon>Mortierellomycotina</taxon>
        <taxon>Mortierellomycetes</taxon>
        <taxon>Mortierellales</taxon>
        <taxon>Mortierellaceae</taxon>
        <taxon>Actinomortierella</taxon>
    </lineage>
</organism>
<feature type="compositionally biased region" description="Acidic residues" evidence="8">
    <location>
        <begin position="226"/>
        <end position="245"/>
    </location>
</feature>
<dbReference type="GO" id="GO:0005730">
    <property type="term" value="C:nucleolus"/>
    <property type="evidence" value="ECO:0007669"/>
    <property type="project" value="UniProtKB-SubCell"/>
</dbReference>
<reference evidence="9" key="1">
    <citation type="journal article" date="2020" name="Fungal Divers.">
        <title>Resolving the Mortierellaceae phylogeny through synthesis of multi-gene phylogenetics and phylogenomics.</title>
        <authorList>
            <person name="Vandepol N."/>
            <person name="Liber J."/>
            <person name="Desiro A."/>
            <person name="Na H."/>
            <person name="Kennedy M."/>
            <person name="Barry K."/>
            <person name="Grigoriev I.V."/>
            <person name="Miller A.N."/>
            <person name="O'Donnell K."/>
            <person name="Stajich J.E."/>
            <person name="Bonito G."/>
        </authorList>
    </citation>
    <scope>NUCLEOTIDE SEQUENCE</scope>
    <source>
        <strain evidence="9">BC1065</strain>
    </source>
</reference>
<protein>
    <recommendedName>
        <fullName evidence="3">rRNA-processing protein EFG1</fullName>
    </recommendedName>
    <alternativeName>
        <fullName evidence="4">rRNA-processing protein efg1</fullName>
    </alternativeName>
</protein>
<dbReference type="Proteomes" id="UP000807716">
    <property type="component" value="Unassembled WGS sequence"/>
</dbReference>
<feature type="region of interest" description="Disordered" evidence="8">
    <location>
        <begin position="202"/>
        <end position="282"/>
    </location>
</feature>